<protein>
    <submittedName>
        <fullName evidence="7">16S rRNA m(2)G 1207 methyltransferase /23S rRNA m(2)G-1835 methyltransferase</fullName>
    </submittedName>
</protein>
<dbReference type="Proteomes" id="UP000224915">
    <property type="component" value="Unassembled WGS sequence"/>
</dbReference>
<evidence type="ECO:0000259" key="5">
    <source>
        <dbReference type="Pfam" id="PF05175"/>
    </source>
</evidence>
<dbReference type="GO" id="GO:0008757">
    <property type="term" value="F:S-adenosylmethionine-dependent methyltransferase activity"/>
    <property type="evidence" value="ECO:0007669"/>
    <property type="project" value="InterPro"/>
</dbReference>
<dbReference type="GO" id="GO:0003676">
    <property type="term" value="F:nucleic acid binding"/>
    <property type="evidence" value="ECO:0007669"/>
    <property type="project" value="InterPro"/>
</dbReference>
<proteinExistence type="predicted"/>
<reference evidence="7 8" key="1">
    <citation type="submission" date="2017-10" db="EMBL/GenBank/DDBJ databases">
        <title>Sequencing the genomes of 1000 actinobacteria strains.</title>
        <authorList>
            <person name="Klenk H.-P."/>
        </authorList>
    </citation>
    <scope>NUCLEOTIDE SEQUENCE [LARGE SCALE GENOMIC DNA]</scope>
    <source>
        <strain evidence="7 8">DSM 21801</strain>
    </source>
</reference>
<dbReference type="InterPro" id="IPR058679">
    <property type="entry name" value="RlmG_N"/>
</dbReference>
<evidence type="ECO:0000256" key="3">
    <source>
        <dbReference type="ARBA" id="ARBA00022603"/>
    </source>
</evidence>
<gene>
    <name evidence="7" type="ORF">ATL40_0578</name>
</gene>
<sequence length="392" mass="40892">MPRPSQDLADLLTSLRRSPDLEGPNLEAHDAADRLILDEAAPFIAQAGVTEPAGDAGVSDVVVLGDTHGALSLGLAALGAGVVVATDSVLGERAIAANAQRAGLTQRVRIAALTGDAVGPDLLSGARLVVMRLPRALAELAEISELIAQHADPGVRVVAGGREKYLTRRMNDVLERSFAQVHASLGRQKSRVLHAAGPRPDAPRGTYPQRAEHLGLQVVAHGGAFAGTDLDLGSRYLLTFADRMAPEAATAADAGCGTGILAVALASARPDLHVTASDISAWAVASARETARANRVEDRVEAVRADALETLPSRSVDLVVCNPPFHSGVAVEPDAARGLLRDAGRVLAPGGELWCVFNSRLARARELRRLVGPTEVMGDNGTFTVTRSVPRG</sequence>
<dbReference type="Gene3D" id="3.40.50.150">
    <property type="entry name" value="Vaccinia Virus protein VP39"/>
    <property type="match status" value="2"/>
</dbReference>
<dbReference type="PANTHER" id="PTHR47816:SF5">
    <property type="entry name" value="RIBOSOMAL RNA LARGE SUBUNIT METHYLTRANSFERASE G"/>
    <property type="match status" value="1"/>
</dbReference>
<evidence type="ECO:0000313" key="8">
    <source>
        <dbReference type="Proteomes" id="UP000224915"/>
    </source>
</evidence>
<dbReference type="Pfam" id="PF26049">
    <property type="entry name" value="RLMG_N"/>
    <property type="match status" value="1"/>
</dbReference>
<evidence type="ECO:0000313" key="7">
    <source>
        <dbReference type="EMBL" id="PFG19024.1"/>
    </source>
</evidence>
<dbReference type="GO" id="GO:0006364">
    <property type="term" value="P:rRNA processing"/>
    <property type="evidence" value="ECO:0007669"/>
    <property type="project" value="UniProtKB-KW"/>
</dbReference>
<dbReference type="RefSeq" id="WP_098470231.1">
    <property type="nucleotide sequence ID" value="NZ_PDJD01000001.1"/>
</dbReference>
<dbReference type="InterPro" id="IPR029063">
    <property type="entry name" value="SAM-dependent_MTases_sf"/>
</dbReference>
<dbReference type="InterPro" id="IPR046977">
    <property type="entry name" value="RsmC/RlmG"/>
</dbReference>
<evidence type="ECO:0000259" key="6">
    <source>
        <dbReference type="Pfam" id="PF26049"/>
    </source>
</evidence>
<dbReference type="Pfam" id="PF05175">
    <property type="entry name" value="MTS"/>
    <property type="match status" value="1"/>
</dbReference>
<keyword evidence="2" id="KW-0698">rRNA processing</keyword>
<dbReference type="AlphaFoldDB" id="A0A2A9CX68"/>
<dbReference type="PANTHER" id="PTHR47816">
    <property type="entry name" value="RIBOSOMAL RNA SMALL SUBUNIT METHYLTRANSFERASE C"/>
    <property type="match status" value="1"/>
</dbReference>
<keyword evidence="8" id="KW-1185">Reference proteome</keyword>
<feature type="domain" description="Methyltransferase small" evidence="5">
    <location>
        <begin position="216"/>
        <end position="386"/>
    </location>
</feature>
<dbReference type="CDD" id="cd02440">
    <property type="entry name" value="AdoMet_MTases"/>
    <property type="match status" value="1"/>
</dbReference>
<keyword evidence="1" id="KW-0963">Cytoplasm</keyword>
<organism evidence="7 8">
    <name type="scientific">Serinibacter salmoneus</name>
    <dbReference type="NCBI Taxonomy" id="556530"/>
    <lineage>
        <taxon>Bacteria</taxon>
        <taxon>Bacillati</taxon>
        <taxon>Actinomycetota</taxon>
        <taxon>Actinomycetes</taxon>
        <taxon>Micrococcales</taxon>
        <taxon>Beutenbergiaceae</taxon>
        <taxon>Serinibacter</taxon>
    </lineage>
</organism>
<keyword evidence="4 7" id="KW-0808">Transferase</keyword>
<accession>A0A2A9CX68</accession>
<dbReference type="InterPro" id="IPR002052">
    <property type="entry name" value="DNA_methylase_N6_adenine_CS"/>
</dbReference>
<keyword evidence="3 7" id="KW-0489">Methyltransferase</keyword>
<dbReference type="EMBL" id="PDJD01000001">
    <property type="protein sequence ID" value="PFG19024.1"/>
    <property type="molecule type" value="Genomic_DNA"/>
</dbReference>
<dbReference type="InterPro" id="IPR007848">
    <property type="entry name" value="Small_mtfrase_dom"/>
</dbReference>
<name>A0A2A9CX68_9MICO</name>
<evidence type="ECO:0000256" key="1">
    <source>
        <dbReference type="ARBA" id="ARBA00022490"/>
    </source>
</evidence>
<dbReference type="OrthoDB" id="29650at2"/>
<feature type="domain" description="RlmG N-terminal" evidence="6">
    <location>
        <begin position="13"/>
        <end position="195"/>
    </location>
</feature>
<dbReference type="GO" id="GO:0008170">
    <property type="term" value="F:N-methyltransferase activity"/>
    <property type="evidence" value="ECO:0007669"/>
    <property type="project" value="UniProtKB-ARBA"/>
</dbReference>
<dbReference type="PROSITE" id="PS00092">
    <property type="entry name" value="N6_MTASE"/>
    <property type="match status" value="1"/>
</dbReference>
<dbReference type="GO" id="GO:0032259">
    <property type="term" value="P:methylation"/>
    <property type="evidence" value="ECO:0007669"/>
    <property type="project" value="UniProtKB-KW"/>
</dbReference>
<comment type="caution">
    <text evidence="7">The sequence shown here is derived from an EMBL/GenBank/DDBJ whole genome shotgun (WGS) entry which is preliminary data.</text>
</comment>
<dbReference type="SUPFAM" id="SSF53335">
    <property type="entry name" value="S-adenosyl-L-methionine-dependent methyltransferases"/>
    <property type="match status" value="1"/>
</dbReference>
<evidence type="ECO:0000256" key="4">
    <source>
        <dbReference type="ARBA" id="ARBA00022679"/>
    </source>
</evidence>
<evidence type="ECO:0000256" key="2">
    <source>
        <dbReference type="ARBA" id="ARBA00022552"/>
    </source>
</evidence>